<dbReference type="SMART" id="SM00797">
    <property type="entry name" value="AHS2"/>
    <property type="match status" value="1"/>
</dbReference>
<evidence type="ECO:0000313" key="5">
    <source>
        <dbReference type="EMBL" id="GIN60983.1"/>
    </source>
</evidence>
<comment type="caution">
    <text evidence="5">The sequence shown here is derived from an EMBL/GenBank/DDBJ whole genome shotgun (WGS) entry which is preliminary data.</text>
</comment>
<dbReference type="AlphaFoldDB" id="A0A919WFR9"/>
<sequence length="324" mass="36497">MLTVLKRGFFTTVQDQGRYGYQKDGVVVSGVLDDYAHRIANYLVGNCENSPILEITLNGPQLQFHIDAVIAICGGNLSPSINGRPLPMWKSILIKKDTVISFGKCLAGARSYLAVSGGFHVPKVMESASTYVRGKFGGVDGRTLQMNDRLTFGPFSKLNKRIFEKLTGSTVANWSVPYQRMYSKKLIRVMKGRQYEEFTNISRTNFFKYQYTITTESDRMGYRLKGTPLALQRDEEMLSEAVIFGTIQITTDGQPIILLADRQTTGGYPKIAQVASVDFPSLAQMKPGDRIDFELITIEKAQQLLRQRERYLQLIKTGIRLKYS</sequence>
<dbReference type="InterPro" id="IPR029000">
    <property type="entry name" value="Cyclophilin-like_dom_sf"/>
</dbReference>
<dbReference type="SUPFAM" id="SSF50891">
    <property type="entry name" value="Cyclophilin-like"/>
    <property type="match status" value="1"/>
</dbReference>
<dbReference type="Gene3D" id="2.40.100.10">
    <property type="entry name" value="Cyclophilin-like"/>
    <property type="match status" value="1"/>
</dbReference>
<evidence type="ECO:0000256" key="1">
    <source>
        <dbReference type="ARBA" id="ARBA00022741"/>
    </source>
</evidence>
<evidence type="ECO:0000259" key="4">
    <source>
        <dbReference type="SMART" id="SM00797"/>
    </source>
</evidence>
<organism evidence="5 6">
    <name type="scientific">Robertmurraya siralis</name>
    <dbReference type="NCBI Taxonomy" id="77777"/>
    <lineage>
        <taxon>Bacteria</taxon>
        <taxon>Bacillati</taxon>
        <taxon>Bacillota</taxon>
        <taxon>Bacilli</taxon>
        <taxon>Bacillales</taxon>
        <taxon>Bacillaceae</taxon>
        <taxon>Robertmurraya</taxon>
    </lineage>
</organism>
<name>A0A919WFR9_9BACI</name>
<dbReference type="PANTHER" id="PTHR43309">
    <property type="entry name" value="5-OXOPROLINASE SUBUNIT C"/>
    <property type="match status" value="1"/>
</dbReference>
<reference evidence="5" key="1">
    <citation type="submission" date="2021-03" db="EMBL/GenBank/DDBJ databases">
        <title>Antimicrobial resistance genes in bacteria isolated from Japanese honey, and their potential for conferring macrolide and lincosamide resistance in the American foulbrood pathogen Paenibacillus larvae.</title>
        <authorList>
            <person name="Okamoto M."/>
            <person name="Kumagai M."/>
            <person name="Kanamori H."/>
            <person name="Takamatsu D."/>
        </authorList>
    </citation>
    <scope>NUCLEOTIDE SEQUENCE</scope>
    <source>
        <strain evidence="5">J27TS8</strain>
    </source>
</reference>
<dbReference type="NCBIfam" id="TIGR00724">
    <property type="entry name" value="urea_amlyse_rel"/>
    <property type="match status" value="1"/>
</dbReference>
<evidence type="ECO:0000256" key="2">
    <source>
        <dbReference type="ARBA" id="ARBA00022801"/>
    </source>
</evidence>
<feature type="domain" description="Carboxyltransferase" evidence="4">
    <location>
        <begin position="23"/>
        <end position="311"/>
    </location>
</feature>
<evidence type="ECO:0000313" key="6">
    <source>
        <dbReference type="Proteomes" id="UP000682111"/>
    </source>
</evidence>
<keyword evidence="3" id="KW-0067">ATP-binding</keyword>
<keyword evidence="2" id="KW-0378">Hydrolase</keyword>
<dbReference type="InterPro" id="IPR003778">
    <property type="entry name" value="CT_A_B"/>
</dbReference>
<dbReference type="PANTHER" id="PTHR43309:SF5">
    <property type="entry name" value="5-OXOPROLINASE SUBUNIT C"/>
    <property type="match status" value="1"/>
</dbReference>
<gene>
    <name evidence="5" type="primary">kipA</name>
    <name evidence="5" type="ORF">J27TS8_09760</name>
</gene>
<dbReference type="RefSeq" id="WP_212933292.1">
    <property type="nucleotide sequence ID" value="NZ_BORC01000001.1"/>
</dbReference>
<dbReference type="Pfam" id="PF02626">
    <property type="entry name" value="CT_A_B"/>
    <property type="match status" value="1"/>
</dbReference>
<dbReference type="InterPro" id="IPR052708">
    <property type="entry name" value="PxpC"/>
</dbReference>
<keyword evidence="1" id="KW-0547">Nucleotide-binding</keyword>
<evidence type="ECO:0000256" key="3">
    <source>
        <dbReference type="ARBA" id="ARBA00022840"/>
    </source>
</evidence>
<dbReference type="EMBL" id="BORC01000001">
    <property type="protein sequence ID" value="GIN60983.1"/>
    <property type="molecule type" value="Genomic_DNA"/>
</dbReference>
<dbReference type="GO" id="GO:0016787">
    <property type="term" value="F:hydrolase activity"/>
    <property type="evidence" value="ECO:0007669"/>
    <property type="project" value="UniProtKB-KW"/>
</dbReference>
<dbReference type="GO" id="GO:0005524">
    <property type="term" value="F:ATP binding"/>
    <property type="evidence" value="ECO:0007669"/>
    <property type="project" value="UniProtKB-KW"/>
</dbReference>
<accession>A0A919WFR9</accession>
<proteinExistence type="predicted"/>
<protein>
    <submittedName>
        <fullName evidence="5">KipI antagonist</fullName>
    </submittedName>
</protein>
<keyword evidence="6" id="KW-1185">Reference proteome</keyword>
<dbReference type="Proteomes" id="UP000682111">
    <property type="component" value="Unassembled WGS sequence"/>
</dbReference>